<gene>
    <name evidence="1" type="ORF">Lalb_Chr05g0214541</name>
</gene>
<evidence type="ECO:0000313" key="1">
    <source>
        <dbReference type="EMBL" id="KAE9613154.1"/>
    </source>
</evidence>
<reference evidence="2" key="1">
    <citation type="journal article" date="2020" name="Nat. Commun.">
        <title>Genome sequence of the cluster root forming white lupin.</title>
        <authorList>
            <person name="Hufnagel B."/>
            <person name="Marques A."/>
            <person name="Soriano A."/>
            <person name="Marques L."/>
            <person name="Divol F."/>
            <person name="Doumas P."/>
            <person name="Sallet E."/>
            <person name="Mancinotti D."/>
            <person name="Carrere S."/>
            <person name="Marande W."/>
            <person name="Arribat S."/>
            <person name="Keller J."/>
            <person name="Huneau C."/>
            <person name="Blein T."/>
            <person name="Aime D."/>
            <person name="Laguerre M."/>
            <person name="Taylor J."/>
            <person name="Schubert V."/>
            <person name="Nelson M."/>
            <person name="Geu-Flores F."/>
            <person name="Crespi M."/>
            <person name="Gallardo-Guerrero K."/>
            <person name="Delaux P.-M."/>
            <person name="Salse J."/>
            <person name="Berges H."/>
            <person name="Guyot R."/>
            <person name="Gouzy J."/>
            <person name="Peret B."/>
        </authorList>
    </citation>
    <scope>NUCLEOTIDE SEQUENCE [LARGE SCALE GENOMIC DNA]</scope>
    <source>
        <strain evidence="2">cv. Amiga</strain>
    </source>
</reference>
<dbReference type="EMBL" id="WOCE01000005">
    <property type="protein sequence ID" value="KAE9613154.1"/>
    <property type="molecule type" value="Genomic_DNA"/>
</dbReference>
<accession>A0A6A4QIW2</accession>
<name>A0A6A4QIW2_LUPAL</name>
<proteinExistence type="predicted"/>
<comment type="caution">
    <text evidence="1">The sequence shown here is derived from an EMBL/GenBank/DDBJ whole genome shotgun (WGS) entry which is preliminary data.</text>
</comment>
<dbReference type="AlphaFoldDB" id="A0A6A4QIW2"/>
<dbReference type="Proteomes" id="UP000447434">
    <property type="component" value="Chromosome 5"/>
</dbReference>
<protein>
    <submittedName>
        <fullName evidence="1">Uncharacterized protein</fullName>
    </submittedName>
</protein>
<organism evidence="1 2">
    <name type="scientific">Lupinus albus</name>
    <name type="common">White lupine</name>
    <name type="synonym">Lupinus termis</name>
    <dbReference type="NCBI Taxonomy" id="3870"/>
    <lineage>
        <taxon>Eukaryota</taxon>
        <taxon>Viridiplantae</taxon>
        <taxon>Streptophyta</taxon>
        <taxon>Embryophyta</taxon>
        <taxon>Tracheophyta</taxon>
        <taxon>Spermatophyta</taxon>
        <taxon>Magnoliopsida</taxon>
        <taxon>eudicotyledons</taxon>
        <taxon>Gunneridae</taxon>
        <taxon>Pentapetalae</taxon>
        <taxon>rosids</taxon>
        <taxon>fabids</taxon>
        <taxon>Fabales</taxon>
        <taxon>Fabaceae</taxon>
        <taxon>Papilionoideae</taxon>
        <taxon>50 kb inversion clade</taxon>
        <taxon>genistoids sensu lato</taxon>
        <taxon>core genistoids</taxon>
        <taxon>Genisteae</taxon>
        <taxon>Lupinus</taxon>
    </lineage>
</organism>
<evidence type="ECO:0000313" key="2">
    <source>
        <dbReference type="Proteomes" id="UP000447434"/>
    </source>
</evidence>
<keyword evidence="2" id="KW-1185">Reference proteome</keyword>
<sequence length="50" mass="5951">MISKWPHWENIYSQLYELWIWTTIWENHTNFGICNLALICIPILGNCAIS</sequence>